<dbReference type="EMBL" id="CBXE010000048">
    <property type="protein sequence ID" value="CDL80200.1"/>
    <property type="molecule type" value="Genomic_DNA"/>
</dbReference>
<name>W1ISI9_9GAMM</name>
<dbReference type="Proteomes" id="UP000019197">
    <property type="component" value="Unassembled WGS sequence"/>
</dbReference>
<comment type="caution">
    <text evidence="1">The sequence shown here is derived from an EMBL/GenBank/DDBJ whole genome shotgun (WGS) entry which is preliminary data.</text>
</comment>
<evidence type="ECO:0000313" key="2">
    <source>
        <dbReference type="Proteomes" id="UP000019197"/>
    </source>
</evidence>
<organism evidence="1 2">
    <name type="scientific">Xenorhabdus cabanillasii JM26</name>
    <dbReference type="NCBI Taxonomy" id="1427517"/>
    <lineage>
        <taxon>Bacteria</taxon>
        <taxon>Pseudomonadati</taxon>
        <taxon>Pseudomonadota</taxon>
        <taxon>Gammaproteobacteria</taxon>
        <taxon>Enterobacterales</taxon>
        <taxon>Morganellaceae</taxon>
        <taxon>Xenorhabdus</taxon>
    </lineage>
</organism>
<accession>W1ISI9</accession>
<dbReference type="AlphaFoldDB" id="W1ISI9"/>
<dbReference type="OrthoDB" id="6465568at2"/>
<protein>
    <submittedName>
        <fullName evidence="1">Uncharacterized protein</fullName>
    </submittedName>
</protein>
<reference evidence="1 2" key="1">
    <citation type="submission" date="2013-11" db="EMBL/GenBank/DDBJ databases">
        <title>Draft genome sequence and annotation of the entomopathogenic bacterium, Xenorhabdus cabanillasi strain JM26.</title>
        <authorList>
            <person name="Gualtieri M."/>
            <person name="Ogier J.C."/>
            <person name="Pages S."/>
            <person name="Givaudan A."/>
            <person name="Gaudriault S."/>
        </authorList>
    </citation>
    <scope>NUCLEOTIDE SEQUENCE [LARGE SCALE GENOMIC DNA]</scope>
    <source>
        <strain evidence="1 2">JM26</strain>
    </source>
</reference>
<proteinExistence type="predicted"/>
<evidence type="ECO:0000313" key="1">
    <source>
        <dbReference type="EMBL" id="CDL80200.1"/>
    </source>
</evidence>
<sequence length="66" mass="7592">MANENTDYLSMSKIELRQTVASDITTYLREKYGDDLCESSMMPEIMYLASMILSGKYLVSQIIEQK</sequence>
<gene>
    <name evidence="1" type="ORF">XCR1_1410025</name>
</gene>
<dbReference type="RefSeq" id="WP_038261214.1">
    <property type="nucleotide sequence ID" value="NZ_CAWLVK010000048.1"/>
</dbReference>